<dbReference type="RefSeq" id="WP_126449074.1">
    <property type="nucleotide sequence ID" value="NZ_AP018553.1"/>
</dbReference>
<protein>
    <submittedName>
        <fullName evidence="1">Uncharacterized protein</fullName>
    </submittedName>
</protein>
<accession>A0A348B0P2</accession>
<reference evidence="3" key="2">
    <citation type="submission" date="2018-04" db="EMBL/GenBank/DDBJ databases">
        <title>Complete genome sequence of Sulfodiicoccus acidiphilus strain HS-1.</title>
        <authorList>
            <person name="Sakai H.D."/>
            <person name="Kurosawa N."/>
        </authorList>
    </citation>
    <scope>NUCLEOTIDE SEQUENCE [LARGE SCALE GENOMIC DNA]</scope>
    <source>
        <strain evidence="3">HS-1</strain>
    </source>
</reference>
<dbReference type="Proteomes" id="UP000276741">
    <property type="component" value="Chromosome"/>
</dbReference>
<proteinExistence type="predicted"/>
<evidence type="ECO:0000313" key="1">
    <source>
        <dbReference type="EMBL" id="BBD71744.1"/>
    </source>
</evidence>
<dbReference type="KEGG" id="sacd:HS1genome_0133"/>
<name>A0A348B0P2_9CREN</name>
<sequence>MKQLDMKSLVSYVALKVLGGSDFVLDALEEYLVKGDGPATVAHRYSISKHQLRGYAQRVTEKSGGELRAKKIVPILREIFKDTEPVVSKASTGMFVCKICGQSMPKEDTEEHIRKFHKEVVVLAIKNSMQKLENLKKAREQVIFTSTNK</sequence>
<dbReference type="OrthoDB" id="32955at2157"/>
<dbReference type="AlphaFoldDB" id="A0A348B0P2"/>
<reference evidence="2" key="4">
    <citation type="submission" date="2020-09" db="EMBL/GenBank/DDBJ databases">
        <authorList>
            <person name="Sun Q."/>
            <person name="Ohkuma M."/>
        </authorList>
    </citation>
    <scope>NUCLEOTIDE SEQUENCE</scope>
    <source>
        <strain evidence="2">JCM 31740</strain>
    </source>
</reference>
<reference evidence="2" key="1">
    <citation type="journal article" date="2014" name="Int. J. Syst. Evol. Microbiol.">
        <title>Complete genome sequence of Corynebacterium casei LMG S-19264T (=DSM 44701T), isolated from a smear-ripened cheese.</title>
        <authorList>
            <consortium name="US DOE Joint Genome Institute (JGI-PGF)"/>
            <person name="Walter F."/>
            <person name="Albersmeier A."/>
            <person name="Kalinowski J."/>
            <person name="Ruckert C."/>
        </authorList>
    </citation>
    <scope>NUCLEOTIDE SEQUENCE</scope>
    <source>
        <strain evidence="2">JCM 31740</strain>
    </source>
</reference>
<dbReference type="GeneID" id="38665625"/>
<keyword evidence="3" id="KW-1185">Reference proteome</keyword>
<evidence type="ECO:0000313" key="3">
    <source>
        <dbReference type="Proteomes" id="UP000276741"/>
    </source>
</evidence>
<dbReference type="Proteomes" id="UP000616143">
    <property type="component" value="Unassembled WGS sequence"/>
</dbReference>
<reference evidence="1" key="3">
    <citation type="journal article" date="2019" name="BMC Res. Notes">
        <title>Complete genome sequence of the Sulfodiicoccus acidiphilus strain HS-1T, the first crenarchaeon that lacks polB3, isolated from an acidic hot spring in Ohwaku-dani, Hakone, Japan.</title>
        <authorList>
            <person name="Sakai H.D."/>
            <person name="Kurosawa N."/>
        </authorList>
    </citation>
    <scope>NUCLEOTIDE SEQUENCE</scope>
    <source>
        <strain evidence="1">HS-1</strain>
    </source>
</reference>
<organism evidence="1 3">
    <name type="scientific">Sulfodiicoccus acidiphilus</name>
    <dbReference type="NCBI Taxonomy" id="1670455"/>
    <lineage>
        <taxon>Archaea</taxon>
        <taxon>Thermoproteota</taxon>
        <taxon>Thermoprotei</taxon>
        <taxon>Sulfolobales</taxon>
        <taxon>Sulfolobaceae</taxon>
        <taxon>Sulfodiicoccus</taxon>
    </lineage>
</organism>
<evidence type="ECO:0000313" key="2">
    <source>
        <dbReference type="EMBL" id="GGT86195.1"/>
    </source>
</evidence>
<gene>
    <name evidence="2" type="ORF">GCM10007116_00140</name>
    <name evidence="1" type="ORF">HS1genome_0133</name>
</gene>
<dbReference type="EMBL" id="BMQS01000001">
    <property type="protein sequence ID" value="GGT86195.1"/>
    <property type="molecule type" value="Genomic_DNA"/>
</dbReference>
<dbReference type="EMBL" id="AP018553">
    <property type="protein sequence ID" value="BBD71744.1"/>
    <property type="molecule type" value="Genomic_DNA"/>
</dbReference>